<dbReference type="InterPro" id="IPR000832">
    <property type="entry name" value="GPCR_2_secretin-like"/>
</dbReference>
<reference evidence="7" key="1">
    <citation type="submission" date="2019-08" db="EMBL/GenBank/DDBJ databases">
        <title>The improved chromosome-level genome for the pearl oyster Pinctada fucata martensii using PacBio sequencing and Hi-C.</title>
        <authorList>
            <person name="Zheng Z."/>
        </authorList>
    </citation>
    <scope>NUCLEOTIDE SEQUENCE</scope>
    <source>
        <strain evidence="7">ZZ-2019</strain>
        <tissue evidence="7">Adductor muscle</tissue>
    </source>
</reference>
<dbReference type="PANTHER" id="PTHR45902">
    <property type="entry name" value="LATROPHILIN RECEPTOR-LIKE PROTEIN A"/>
    <property type="match status" value="1"/>
</dbReference>
<dbReference type="GO" id="GO:0007166">
    <property type="term" value="P:cell surface receptor signaling pathway"/>
    <property type="evidence" value="ECO:0007669"/>
    <property type="project" value="InterPro"/>
</dbReference>
<dbReference type="Proteomes" id="UP001186944">
    <property type="component" value="Unassembled WGS sequence"/>
</dbReference>
<feature type="transmembrane region" description="Helical" evidence="5">
    <location>
        <begin position="370"/>
        <end position="390"/>
    </location>
</feature>
<dbReference type="Pfam" id="PF00002">
    <property type="entry name" value="7tm_2"/>
    <property type="match status" value="1"/>
</dbReference>
<evidence type="ECO:0000256" key="1">
    <source>
        <dbReference type="ARBA" id="ARBA00004141"/>
    </source>
</evidence>
<accession>A0AA89BYR2</accession>
<proteinExistence type="predicted"/>
<keyword evidence="3 5" id="KW-1133">Transmembrane helix</keyword>
<dbReference type="Gene3D" id="1.20.1070.10">
    <property type="entry name" value="Rhodopsin 7-helix transmembrane proteins"/>
    <property type="match status" value="1"/>
</dbReference>
<dbReference type="GO" id="GO:0016020">
    <property type="term" value="C:membrane"/>
    <property type="evidence" value="ECO:0007669"/>
    <property type="project" value="UniProtKB-SubCell"/>
</dbReference>
<feature type="transmembrane region" description="Helical" evidence="5">
    <location>
        <begin position="523"/>
        <end position="547"/>
    </location>
</feature>
<sequence>MTIPTALSIEHHIQHRQTPSKLEVVSDVRVGVSIPCLEHALLLILEITHQMFIFLQGKCRQLVCVPGKRIQKDTCLPLLSHSTDLGYTLPLELIVTNVVYGNETSVESMIDHIKRHFEQTLDTLDVKMLEILFIYDMACSKTLNDFDTKNHSLKMFLKMKMKDKKPIDRHVLEINLLNLTESTFEITNGSYSITFLCRESEEGLLLPALYSTYDSSKFCKKKPEINVKSSVFSFLVNKLLFCRHIRLEEKEYTLQGSQLYVPTVNKTFGPFEYFKSDKNVYQICWSDYVSSESSITIMYRILSIFTLVCTILSMLGIVLTLLVFSLLPNTRTLPVKLLMVLLVVLFLTQLLTVIANESTLHGRCLVLGSLLHYLWLCVFMCSLACSCQMYRVFSDDKPARDQNKKETRLFIFYVCTSLLVPLVVVAGNFIYTYVHLPSIEVIYNRKGCTFNDIYGMVGFFISPISAILTVNFCFFARTWCIIQSVPKVEGPNMHIKHSRTYHKLFVITCLSWGLQIVDGLFPISLFSFVAAFINGTQGMFIFVSYVVEKKTLIFLAERFSRHQNEDRTVTSKVI</sequence>
<dbReference type="InterPro" id="IPR053231">
    <property type="entry name" value="GPCR_LN-TM7"/>
</dbReference>
<dbReference type="GO" id="GO:0004930">
    <property type="term" value="F:G protein-coupled receptor activity"/>
    <property type="evidence" value="ECO:0007669"/>
    <property type="project" value="InterPro"/>
</dbReference>
<feature type="transmembrane region" description="Helical" evidence="5">
    <location>
        <begin position="337"/>
        <end position="355"/>
    </location>
</feature>
<dbReference type="PANTHER" id="PTHR45902:SF1">
    <property type="entry name" value="LATROPHILIN RECEPTOR-LIKE PROTEIN A"/>
    <property type="match status" value="1"/>
</dbReference>
<evidence type="ECO:0000256" key="4">
    <source>
        <dbReference type="ARBA" id="ARBA00023136"/>
    </source>
</evidence>
<dbReference type="InterPro" id="IPR017981">
    <property type="entry name" value="GPCR_2-like_7TM"/>
</dbReference>
<protein>
    <recommendedName>
        <fullName evidence="6">G-protein coupled receptors family 2 profile 2 domain-containing protein</fullName>
    </recommendedName>
</protein>
<dbReference type="PROSITE" id="PS50261">
    <property type="entry name" value="G_PROTEIN_RECEP_F2_4"/>
    <property type="match status" value="1"/>
</dbReference>
<feature type="transmembrane region" description="Helical" evidence="5">
    <location>
        <begin position="500"/>
        <end position="517"/>
    </location>
</feature>
<feature type="domain" description="G-protein coupled receptors family 2 profile 2" evidence="6">
    <location>
        <begin position="302"/>
        <end position="549"/>
    </location>
</feature>
<dbReference type="EMBL" id="VSWD01000008">
    <property type="protein sequence ID" value="KAK3095459.1"/>
    <property type="molecule type" value="Genomic_DNA"/>
</dbReference>
<feature type="transmembrane region" description="Helical" evidence="5">
    <location>
        <begin position="410"/>
        <end position="433"/>
    </location>
</feature>
<comment type="subcellular location">
    <subcellularLocation>
        <location evidence="1">Membrane</location>
        <topology evidence="1">Multi-pass membrane protein</topology>
    </subcellularLocation>
</comment>
<evidence type="ECO:0000313" key="8">
    <source>
        <dbReference type="Proteomes" id="UP001186944"/>
    </source>
</evidence>
<gene>
    <name evidence="7" type="ORF">FSP39_014952</name>
</gene>
<evidence type="ECO:0000256" key="5">
    <source>
        <dbReference type="SAM" id="Phobius"/>
    </source>
</evidence>
<evidence type="ECO:0000259" key="6">
    <source>
        <dbReference type="PROSITE" id="PS50261"/>
    </source>
</evidence>
<evidence type="ECO:0000313" key="7">
    <source>
        <dbReference type="EMBL" id="KAK3095459.1"/>
    </source>
</evidence>
<organism evidence="7 8">
    <name type="scientific">Pinctada imbricata</name>
    <name type="common">Atlantic pearl-oyster</name>
    <name type="synonym">Pinctada martensii</name>
    <dbReference type="NCBI Taxonomy" id="66713"/>
    <lineage>
        <taxon>Eukaryota</taxon>
        <taxon>Metazoa</taxon>
        <taxon>Spiralia</taxon>
        <taxon>Lophotrochozoa</taxon>
        <taxon>Mollusca</taxon>
        <taxon>Bivalvia</taxon>
        <taxon>Autobranchia</taxon>
        <taxon>Pteriomorphia</taxon>
        <taxon>Pterioida</taxon>
        <taxon>Pterioidea</taxon>
        <taxon>Pteriidae</taxon>
        <taxon>Pinctada</taxon>
    </lineage>
</organism>
<comment type="caution">
    <text evidence="7">The sequence shown here is derived from an EMBL/GenBank/DDBJ whole genome shotgun (WGS) entry which is preliminary data.</text>
</comment>
<keyword evidence="2 5" id="KW-0812">Transmembrane</keyword>
<dbReference type="AlphaFoldDB" id="A0AA89BYR2"/>
<feature type="transmembrane region" description="Helical" evidence="5">
    <location>
        <begin position="297"/>
        <end position="325"/>
    </location>
</feature>
<feature type="transmembrane region" description="Helical" evidence="5">
    <location>
        <begin position="453"/>
        <end position="479"/>
    </location>
</feature>
<keyword evidence="4 5" id="KW-0472">Membrane</keyword>
<evidence type="ECO:0000256" key="3">
    <source>
        <dbReference type="ARBA" id="ARBA00022989"/>
    </source>
</evidence>
<evidence type="ECO:0000256" key="2">
    <source>
        <dbReference type="ARBA" id="ARBA00022692"/>
    </source>
</evidence>
<name>A0AA89BYR2_PINIB</name>
<keyword evidence="8" id="KW-1185">Reference proteome</keyword>